<sequence length="215" mass="24697">MLTQQVHAQTYQLLVSPELQQIQACRELRERVFAHELQWVKCSADGQERDGFDEGSVHVAVIHQWQVAGYLRITPYGQPWMLSECFSFLLESGAAADIPQDSLEVSRLAVERKHRGRTIHGRYGVFDQLIKGIIEQSMRTHCRYWFVVVAEPIYRLLQKKGLPCERLGPIVQMPDGVQTLAVRIDLQVFMQTAAPFYSADLLPQNQPEHRTRKAI</sequence>
<reference evidence="10 11" key="1">
    <citation type="submission" date="2020-08" db="EMBL/GenBank/DDBJ databases">
        <title>Functional genomics of gut bacteria from endangered species of beetles.</title>
        <authorList>
            <person name="Carlos-Shanley C."/>
        </authorList>
    </citation>
    <scope>NUCLEOTIDE SEQUENCE [LARGE SCALE GENOMIC DNA]</scope>
    <source>
        <strain evidence="10 11">S00202</strain>
    </source>
</reference>
<accession>A0A7X0BUN9</accession>
<comment type="similarity">
    <text evidence="8 9">Belongs to the autoinducer synthase family.</text>
</comment>
<evidence type="ECO:0000256" key="1">
    <source>
        <dbReference type="ARBA" id="ARBA00012340"/>
    </source>
</evidence>
<evidence type="ECO:0000256" key="2">
    <source>
        <dbReference type="ARBA" id="ARBA00018768"/>
    </source>
</evidence>
<keyword evidence="5 9" id="KW-0949">S-adenosyl-L-methionine</keyword>
<keyword evidence="3 8" id="KW-0673">Quorum sensing</keyword>
<dbReference type="Gene3D" id="3.40.630.30">
    <property type="match status" value="1"/>
</dbReference>
<name>A0A7X0BUN9_9PSED</name>
<evidence type="ECO:0000313" key="10">
    <source>
        <dbReference type="EMBL" id="MBB6342928.1"/>
    </source>
</evidence>
<protein>
    <recommendedName>
        <fullName evidence="2 9">Acyl-homoserine-lactone synthase</fullName>
        <ecNumber evidence="1 9">2.3.1.184</ecNumber>
    </recommendedName>
    <alternativeName>
        <fullName evidence="9">Autoinducer synthesis protein</fullName>
    </alternativeName>
</protein>
<keyword evidence="11" id="KW-1185">Reference proteome</keyword>
<comment type="catalytic activity">
    <reaction evidence="7 9">
        <text>a fatty acyl-[ACP] + S-adenosyl-L-methionine = an N-acyl-L-homoserine lactone + S-methyl-5'-thioadenosine + holo-[ACP] + H(+)</text>
        <dbReference type="Rhea" id="RHEA:10096"/>
        <dbReference type="Rhea" id="RHEA-COMP:9685"/>
        <dbReference type="Rhea" id="RHEA-COMP:14125"/>
        <dbReference type="ChEBI" id="CHEBI:15378"/>
        <dbReference type="ChEBI" id="CHEBI:17509"/>
        <dbReference type="ChEBI" id="CHEBI:55474"/>
        <dbReference type="ChEBI" id="CHEBI:59789"/>
        <dbReference type="ChEBI" id="CHEBI:64479"/>
        <dbReference type="ChEBI" id="CHEBI:138651"/>
        <dbReference type="EC" id="2.3.1.184"/>
    </reaction>
</comment>
<dbReference type="Pfam" id="PF00765">
    <property type="entry name" value="Autoind_synth"/>
    <property type="match status" value="1"/>
</dbReference>
<organism evidence="10 11">
    <name type="scientific">Pseudomonas fluvialis</name>
    <dbReference type="NCBI Taxonomy" id="1793966"/>
    <lineage>
        <taxon>Bacteria</taxon>
        <taxon>Pseudomonadati</taxon>
        <taxon>Pseudomonadota</taxon>
        <taxon>Gammaproteobacteria</taxon>
        <taxon>Pseudomonadales</taxon>
        <taxon>Pseudomonadaceae</taxon>
        <taxon>Pseudomonas</taxon>
    </lineage>
</organism>
<dbReference type="PROSITE" id="PS51187">
    <property type="entry name" value="AUTOINDUCER_SYNTH_2"/>
    <property type="match status" value="1"/>
</dbReference>
<dbReference type="AlphaFoldDB" id="A0A7X0BUN9"/>
<dbReference type="PRINTS" id="PR01549">
    <property type="entry name" value="AUTOINDCRSYN"/>
</dbReference>
<proteinExistence type="inferred from homology"/>
<evidence type="ECO:0000313" key="11">
    <source>
        <dbReference type="Proteomes" id="UP000557193"/>
    </source>
</evidence>
<evidence type="ECO:0000256" key="4">
    <source>
        <dbReference type="ARBA" id="ARBA00022679"/>
    </source>
</evidence>
<dbReference type="GO" id="GO:0007165">
    <property type="term" value="P:signal transduction"/>
    <property type="evidence" value="ECO:0007669"/>
    <property type="project" value="TreeGrafter"/>
</dbReference>
<dbReference type="InterPro" id="IPR016181">
    <property type="entry name" value="Acyl_CoA_acyltransferase"/>
</dbReference>
<dbReference type="GO" id="GO:0009372">
    <property type="term" value="P:quorum sensing"/>
    <property type="evidence" value="ECO:0007669"/>
    <property type="project" value="UniProtKB-UniRule"/>
</dbReference>
<comment type="caution">
    <text evidence="10">The sequence shown here is derived from an EMBL/GenBank/DDBJ whole genome shotgun (WGS) entry which is preliminary data.</text>
</comment>
<evidence type="ECO:0000256" key="5">
    <source>
        <dbReference type="ARBA" id="ARBA00022691"/>
    </source>
</evidence>
<evidence type="ECO:0000256" key="8">
    <source>
        <dbReference type="PROSITE-ProRule" id="PRU00533"/>
    </source>
</evidence>
<dbReference type="EMBL" id="JACHLL010000006">
    <property type="protein sequence ID" value="MBB6342928.1"/>
    <property type="molecule type" value="Genomic_DNA"/>
</dbReference>
<dbReference type="Proteomes" id="UP000557193">
    <property type="component" value="Unassembled WGS sequence"/>
</dbReference>
<evidence type="ECO:0000256" key="3">
    <source>
        <dbReference type="ARBA" id="ARBA00022654"/>
    </source>
</evidence>
<evidence type="ECO:0000256" key="7">
    <source>
        <dbReference type="ARBA" id="ARBA00048576"/>
    </source>
</evidence>
<dbReference type="InterPro" id="IPR001690">
    <property type="entry name" value="Autoind_synthase"/>
</dbReference>
<dbReference type="PANTHER" id="PTHR39322">
    <property type="entry name" value="ACYL-HOMOSERINE-LACTONE SYNTHASE"/>
    <property type="match status" value="1"/>
</dbReference>
<gene>
    <name evidence="10" type="ORF">HNP49_003116</name>
</gene>
<dbReference type="PANTHER" id="PTHR39322:SF1">
    <property type="entry name" value="ISOVALERYL-HOMOSERINE LACTONE SYNTHASE"/>
    <property type="match status" value="1"/>
</dbReference>
<keyword evidence="6 8" id="KW-0071">Autoinducer synthesis</keyword>
<dbReference type="SUPFAM" id="SSF55729">
    <property type="entry name" value="Acyl-CoA N-acyltransferases (Nat)"/>
    <property type="match status" value="1"/>
</dbReference>
<dbReference type="GO" id="GO:0061579">
    <property type="term" value="F:N-acyl homoserine lactone synthase activity"/>
    <property type="evidence" value="ECO:0007669"/>
    <property type="project" value="UniProtKB-UniRule"/>
</dbReference>
<dbReference type="EC" id="2.3.1.184" evidence="1 9"/>
<dbReference type="RefSeq" id="WP_184684787.1">
    <property type="nucleotide sequence ID" value="NZ_JACHLL010000006.1"/>
</dbReference>
<evidence type="ECO:0000256" key="9">
    <source>
        <dbReference type="RuleBase" id="RU361135"/>
    </source>
</evidence>
<evidence type="ECO:0000256" key="6">
    <source>
        <dbReference type="ARBA" id="ARBA00022929"/>
    </source>
</evidence>
<keyword evidence="4 9" id="KW-0808">Transferase</keyword>